<keyword evidence="6 9" id="KW-0460">Magnesium</keyword>
<dbReference type="InterPro" id="IPR001980">
    <property type="entry name" value="PPAT"/>
</dbReference>
<evidence type="ECO:0000313" key="11">
    <source>
        <dbReference type="EMBL" id="ASP27908.1"/>
    </source>
</evidence>
<dbReference type="AlphaFoldDB" id="A0A222EN55"/>
<feature type="site" description="Transition state stabilizer" evidence="9">
    <location>
        <position position="22"/>
    </location>
</feature>
<feature type="binding site" evidence="9">
    <location>
        <begin position="94"/>
        <end position="96"/>
    </location>
    <ligand>
        <name>ATP</name>
        <dbReference type="ChEBI" id="CHEBI:30616"/>
    </ligand>
</feature>
<keyword evidence="4 9" id="KW-0547">Nucleotide-binding</keyword>
<comment type="subcellular location">
    <subcellularLocation>
        <location evidence="9">Cytoplasm</location>
    </subcellularLocation>
</comment>
<comment type="catalytic activity">
    <reaction evidence="8 9">
        <text>(R)-4'-phosphopantetheine + ATP + H(+) = 3'-dephospho-CoA + diphosphate</text>
        <dbReference type="Rhea" id="RHEA:19801"/>
        <dbReference type="ChEBI" id="CHEBI:15378"/>
        <dbReference type="ChEBI" id="CHEBI:30616"/>
        <dbReference type="ChEBI" id="CHEBI:33019"/>
        <dbReference type="ChEBI" id="CHEBI:57328"/>
        <dbReference type="ChEBI" id="CHEBI:61723"/>
        <dbReference type="EC" id="2.7.7.3"/>
    </reaction>
</comment>
<dbReference type="KEGG" id="scou:SCORR_v1c01330"/>
<dbReference type="NCBIfam" id="TIGR01510">
    <property type="entry name" value="coaD_prev_kdtB"/>
    <property type="match status" value="1"/>
</dbReference>
<protein>
    <recommendedName>
        <fullName evidence="9">Phosphopantetheine adenylyltransferase</fullName>
        <ecNumber evidence="9">2.7.7.3</ecNumber>
    </recommendedName>
    <alternativeName>
        <fullName evidence="9">Dephospho-CoA pyrophosphorylase</fullName>
    </alternativeName>
    <alternativeName>
        <fullName evidence="9">Pantetheine-phosphate adenylyltransferase</fullName>
        <shortName evidence="9">PPAT</shortName>
    </alternativeName>
</protein>
<feature type="binding site" evidence="9">
    <location>
        <position position="22"/>
    </location>
    <ligand>
        <name>ATP</name>
        <dbReference type="ChEBI" id="CHEBI:30616"/>
    </ligand>
</feature>
<keyword evidence="5 9" id="KW-0067">ATP-binding</keyword>
<dbReference type="Pfam" id="PF01467">
    <property type="entry name" value="CTP_transf_like"/>
    <property type="match status" value="1"/>
</dbReference>
<dbReference type="EMBL" id="CP022535">
    <property type="protein sequence ID" value="ASP27908.1"/>
    <property type="molecule type" value="Genomic_DNA"/>
</dbReference>
<sequence length="147" mass="17030">MINNVKKTAIYPGSFDPFHNGHLNVLTKALKLFDFVYIVITKNINKNKSPDLESRVAKIKQMTKELSNFEIVINDKLLTIDFAKQISANFIIRGVRDLETFKNEIEYIDANRTLNTDIETILIVSDMEQRKLSSSIIKEIEFYKNTK</sequence>
<dbReference type="RefSeq" id="WP_094048171.1">
    <property type="nucleotide sequence ID" value="NZ_CP022535.1"/>
</dbReference>
<evidence type="ECO:0000256" key="5">
    <source>
        <dbReference type="ARBA" id="ARBA00022840"/>
    </source>
</evidence>
<keyword evidence="7 9" id="KW-0173">Coenzyme A biosynthesis</keyword>
<feature type="binding site" evidence="9">
    <location>
        <position position="104"/>
    </location>
    <ligand>
        <name>ATP</name>
        <dbReference type="ChEBI" id="CHEBI:30616"/>
    </ligand>
</feature>
<dbReference type="SUPFAM" id="SSF52374">
    <property type="entry name" value="Nucleotidylyl transferase"/>
    <property type="match status" value="1"/>
</dbReference>
<organism evidence="11 12">
    <name type="scientific">Spiroplasma corruscae</name>
    <dbReference type="NCBI Taxonomy" id="216934"/>
    <lineage>
        <taxon>Bacteria</taxon>
        <taxon>Bacillati</taxon>
        <taxon>Mycoplasmatota</taxon>
        <taxon>Mollicutes</taxon>
        <taxon>Entomoplasmatales</taxon>
        <taxon>Spiroplasmataceae</taxon>
        <taxon>Spiroplasma</taxon>
    </lineage>
</organism>
<keyword evidence="3 9" id="KW-0548">Nucleotidyltransferase</keyword>
<dbReference type="OrthoDB" id="9806661at2"/>
<dbReference type="PANTHER" id="PTHR21342">
    <property type="entry name" value="PHOSPHOPANTETHEINE ADENYLYLTRANSFERASE"/>
    <property type="match status" value="1"/>
</dbReference>
<proteinExistence type="inferred from homology"/>
<accession>A0A222EN55</accession>
<feature type="binding site" evidence="9">
    <location>
        <position position="14"/>
    </location>
    <ligand>
        <name>substrate</name>
    </ligand>
</feature>
<evidence type="ECO:0000256" key="2">
    <source>
        <dbReference type="ARBA" id="ARBA00022679"/>
    </source>
</evidence>
<dbReference type="PANTHER" id="PTHR21342:SF1">
    <property type="entry name" value="PHOSPHOPANTETHEINE ADENYLYLTRANSFERASE"/>
    <property type="match status" value="1"/>
</dbReference>
<comment type="subunit">
    <text evidence="9">Homohexamer.</text>
</comment>
<dbReference type="GO" id="GO:0005524">
    <property type="term" value="F:ATP binding"/>
    <property type="evidence" value="ECO:0007669"/>
    <property type="project" value="UniProtKB-KW"/>
</dbReference>
<feature type="binding site" evidence="9">
    <location>
        <position position="46"/>
    </location>
    <ligand>
        <name>substrate</name>
    </ligand>
</feature>
<feature type="binding site" evidence="9">
    <location>
        <position position="79"/>
    </location>
    <ligand>
        <name>substrate</name>
    </ligand>
</feature>
<dbReference type="NCBIfam" id="TIGR00125">
    <property type="entry name" value="cyt_tran_rel"/>
    <property type="match status" value="1"/>
</dbReference>
<keyword evidence="1 9" id="KW-0963">Cytoplasm</keyword>
<dbReference type="Proteomes" id="UP000203229">
    <property type="component" value="Chromosome"/>
</dbReference>
<evidence type="ECO:0000256" key="1">
    <source>
        <dbReference type="ARBA" id="ARBA00022490"/>
    </source>
</evidence>
<feature type="domain" description="Cytidyltransferase-like" evidence="10">
    <location>
        <begin position="10"/>
        <end position="139"/>
    </location>
</feature>
<comment type="cofactor">
    <cofactor evidence="9">
        <name>Mg(2+)</name>
        <dbReference type="ChEBI" id="CHEBI:18420"/>
    </cofactor>
</comment>
<gene>
    <name evidence="9 11" type="primary">coaD</name>
    <name evidence="11" type="ORF">SCORR_v1c01330</name>
</gene>
<keyword evidence="12" id="KW-1185">Reference proteome</keyword>
<evidence type="ECO:0000256" key="4">
    <source>
        <dbReference type="ARBA" id="ARBA00022741"/>
    </source>
</evidence>
<keyword evidence="2 9" id="KW-0808">Transferase</keyword>
<dbReference type="InterPro" id="IPR014729">
    <property type="entry name" value="Rossmann-like_a/b/a_fold"/>
</dbReference>
<reference evidence="11 12" key="1">
    <citation type="submission" date="2017-07" db="EMBL/GenBank/DDBJ databases">
        <title>Complete genome sequence of Spiroplasma corruscae EC-1 (DSM 19793).</title>
        <authorList>
            <person name="Tsai Y.-M."/>
            <person name="Lo W.-S."/>
            <person name="Kuo C.-H."/>
        </authorList>
    </citation>
    <scope>NUCLEOTIDE SEQUENCE [LARGE SCALE GENOMIC DNA]</scope>
    <source>
        <strain evidence="11 12">EC-1</strain>
    </source>
</reference>
<evidence type="ECO:0000256" key="8">
    <source>
        <dbReference type="ARBA" id="ARBA00029346"/>
    </source>
</evidence>
<feature type="binding site" evidence="9">
    <location>
        <position position="93"/>
    </location>
    <ligand>
        <name>substrate</name>
    </ligand>
</feature>
<dbReference type="InterPro" id="IPR004821">
    <property type="entry name" value="Cyt_trans-like"/>
</dbReference>
<dbReference type="GO" id="GO:0015937">
    <property type="term" value="P:coenzyme A biosynthetic process"/>
    <property type="evidence" value="ECO:0007669"/>
    <property type="project" value="UniProtKB-UniRule"/>
</dbReference>
<evidence type="ECO:0000313" key="12">
    <source>
        <dbReference type="Proteomes" id="UP000203229"/>
    </source>
</evidence>
<dbReference type="GO" id="GO:0004595">
    <property type="term" value="F:pantetheine-phosphate adenylyltransferase activity"/>
    <property type="evidence" value="ECO:0007669"/>
    <property type="project" value="UniProtKB-UniRule"/>
</dbReference>
<evidence type="ECO:0000256" key="7">
    <source>
        <dbReference type="ARBA" id="ARBA00022993"/>
    </source>
</evidence>
<dbReference type="Gene3D" id="3.40.50.620">
    <property type="entry name" value="HUPs"/>
    <property type="match status" value="1"/>
</dbReference>
<feature type="binding site" evidence="9">
    <location>
        <begin position="129"/>
        <end position="135"/>
    </location>
    <ligand>
        <name>ATP</name>
        <dbReference type="ChEBI" id="CHEBI:30616"/>
    </ligand>
</feature>
<dbReference type="HAMAP" id="MF_00151">
    <property type="entry name" value="PPAT_bact"/>
    <property type="match status" value="1"/>
</dbReference>
<comment type="function">
    <text evidence="9">Reversibly transfers an adenylyl group from ATP to 4'-phosphopantetheine, yielding dephospho-CoA (dPCoA) and pyrophosphate.</text>
</comment>
<dbReference type="PRINTS" id="PR01020">
    <property type="entry name" value="LPSBIOSNTHSS"/>
</dbReference>
<comment type="pathway">
    <text evidence="9">Cofactor biosynthesis; coenzyme A biosynthesis; CoA from (R)-pantothenate: step 4/5.</text>
</comment>
<evidence type="ECO:0000256" key="6">
    <source>
        <dbReference type="ARBA" id="ARBA00022842"/>
    </source>
</evidence>
<evidence type="ECO:0000259" key="10">
    <source>
        <dbReference type="Pfam" id="PF01467"/>
    </source>
</evidence>
<dbReference type="EC" id="2.7.7.3" evidence="9"/>
<name>A0A222EN55_9MOLU</name>
<dbReference type="UniPathway" id="UPA00241">
    <property type="reaction ID" value="UER00355"/>
</dbReference>
<evidence type="ECO:0000256" key="3">
    <source>
        <dbReference type="ARBA" id="ARBA00022695"/>
    </source>
</evidence>
<comment type="similarity">
    <text evidence="9">Belongs to the bacterial CoaD family.</text>
</comment>
<feature type="binding site" evidence="9">
    <location>
        <begin position="14"/>
        <end position="15"/>
    </location>
    <ligand>
        <name>ATP</name>
        <dbReference type="ChEBI" id="CHEBI:30616"/>
    </ligand>
</feature>
<evidence type="ECO:0000256" key="9">
    <source>
        <dbReference type="HAMAP-Rule" id="MF_00151"/>
    </source>
</evidence>
<dbReference type="GO" id="GO:0005737">
    <property type="term" value="C:cytoplasm"/>
    <property type="evidence" value="ECO:0007669"/>
    <property type="project" value="UniProtKB-SubCell"/>
</dbReference>